<dbReference type="SMART" id="SM00355">
    <property type="entry name" value="ZnF_C2H2"/>
    <property type="match status" value="2"/>
</dbReference>
<keyword evidence="1" id="KW-0862">Zinc</keyword>
<evidence type="ECO:0000313" key="5">
    <source>
        <dbReference type="Proteomes" id="UP000566819"/>
    </source>
</evidence>
<keyword evidence="5" id="KW-1185">Reference proteome</keyword>
<reference evidence="4 5" key="1">
    <citation type="submission" date="2020-03" db="EMBL/GenBank/DDBJ databases">
        <title>Draft Genome Sequence of Cudoniella acicularis.</title>
        <authorList>
            <person name="Buettner E."/>
            <person name="Kellner H."/>
        </authorList>
    </citation>
    <scope>NUCLEOTIDE SEQUENCE [LARGE SCALE GENOMIC DNA]</scope>
    <source>
        <strain evidence="4 5">DSM 108380</strain>
    </source>
</reference>
<evidence type="ECO:0000256" key="2">
    <source>
        <dbReference type="SAM" id="MobiDB-lite"/>
    </source>
</evidence>
<accession>A0A8H4W9D8</accession>
<organism evidence="4 5">
    <name type="scientific">Cudoniella acicularis</name>
    <dbReference type="NCBI Taxonomy" id="354080"/>
    <lineage>
        <taxon>Eukaryota</taxon>
        <taxon>Fungi</taxon>
        <taxon>Dikarya</taxon>
        <taxon>Ascomycota</taxon>
        <taxon>Pezizomycotina</taxon>
        <taxon>Leotiomycetes</taxon>
        <taxon>Helotiales</taxon>
        <taxon>Tricladiaceae</taxon>
        <taxon>Cudoniella</taxon>
    </lineage>
</organism>
<protein>
    <recommendedName>
        <fullName evidence="3">C2H2-type domain-containing protein</fullName>
    </recommendedName>
</protein>
<dbReference type="EMBL" id="JAAMPI010000064">
    <property type="protein sequence ID" value="KAF4636480.1"/>
    <property type="molecule type" value="Genomic_DNA"/>
</dbReference>
<feature type="domain" description="C2H2-type" evidence="3">
    <location>
        <begin position="36"/>
        <end position="66"/>
    </location>
</feature>
<keyword evidence="1" id="KW-0479">Metal-binding</keyword>
<name>A0A8H4W9D8_9HELO</name>
<evidence type="ECO:0000313" key="4">
    <source>
        <dbReference type="EMBL" id="KAF4636480.1"/>
    </source>
</evidence>
<evidence type="ECO:0000259" key="3">
    <source>
        <dbReference type="PROSITE" id="PS50157"/>
    </source>
</evidence>
<feature type="region of interest" description="Disordered" evidence="2">
    <location>
        <begin position="88"/>
        <end position="124"/>
    </location>
</feature>
<dbReference type="Proteomes" id="UP000566819">
    <property type="component" value="Unassembled WGS sequence"/>
</dbReference>
<dbReference type="OrthoDB" id="3465479at2759"/>
<keyword evidence="1" id="KW-0863">Zinc-finger</keyword>
<dbReference type="PROSITE" id="PS00028">
    <property type="entry name" value="ZINC_FINGER_C2H2_1"/>
    <property type="match status" value="1"/>
</dbReference>
<dbReference type="AlphaFoldDB" id="A0A8H4W9D8"/>
<dbReference type="Gene3D" id="3.30.160.60">
    <property type="entry name" value="Classic Zinc Finger"/>
    <property type="match status" value="1"/>
</dbReference>
<feature type="compositionally biased region" description="Polar residues" evidence="2">
    <location>
        <begin position="107"/>
        <end position="116"/>
    </location>
</feature>
<evidence type="ECO:0000256" key="1">
    <source>
        <dbReference type="PROSITE-ProRule" id="PRU00042"/>
    </source>
</evidence>
<sequence>MEAIPEALEAVPTLFSIDSAAQNQEITLTPPQTIRHGCDITSCLSTFKRPSDLSRHKKTIHGPKEQCIMGCGYATARLDKMVEHTIKKHNGKKRRGNKRTVLAQAQRDITSPAHSPSESKRNRIPKSVYNAKEVTCEELDVPPYTYPDQDMGFIGMEIIGDMPLGNAHAAQGYTYIGGDWPQQTAMICDICCSISSVGWP</sequence>
<dbReference type="InterPro" id="IPR013087">
    <property type="entry name" value="Znf_C2H2_type"/>
</dbReference>
<proteinExistence type="predicted"/>
<dbReference type="GO" id="GO:0008270">
    <property type="term" value="F:zinc ion binding"/>
    <property type="evidence" value="ECO:0007669"/>
    <property type="project" value="UniProtKB-KW"/>
</dbReference>
<gene>
    <name evidence="4" type="ORF">G7Y89_g1613</name>
</gene>
<feature type="compositionally biased region" description="Basic residues" evidence="2">
    <location>
        <begin position="88"/>
        <end position="98"/>
    </location>
</feature>
<dbReference type="PROSITE" id="PS50157">
    <property type="entry name" value="ZINC_FINGER_C2H2_2"/>
    <property type="match status" value="1"/>
</dbReference>
<comment type="caution">
    <text evidence="4">The sequence shown here is derived from an EMBL/GenBank/DDBJ whole genome shotgun (WGS) entry which is preliminary data.</text>
</comment>